<evidence type="ECO:0000313" key="2">
    <source>
        <dbReference type="Proteomes" id="UP000177798"/>
    </source>
</evidence>
<dbReference type="AlphaFoldDB" id="A0A1D9QFT3"/>
<dbReference type="EMBL" id="CP017824">
    <property type="protein sequence ID" value="APA13652.1"/>
    <property type="molecule type" value="Genomic_DNA"/>
</dbReference>
<reference evidence="2" key="1">
    <citation type="journal article" date="2017" name="Genome Biol. Evol.">
        <title>The complete genome sequence of the phytopathogenic fungus Sclerotinia sclerotiorum reveals insights into the genome architecture of broad host range pathogens.</title>
        <authorList>
            <person name="Derbyshire M."/>
            <person name="Denton-Giles M."/>
            <person name="Hegedus D."/>
            <person name="Seifbarghy S."/>
            <person name="Rollins J."/>
            <person name="van Kan J."/>
            <person name="Seidl M.F."/>
            <person name="Faino L."/>
            <person name="Mbengue M."/>
            <person name="Navaud O."/>
            <person name="Raffaele S."/>
            <person name="Hammond-Kosack K."/>
            <person name="Heard S."/>
            <person name="Oliver R."/>
        </authorList>
    </citation>
    <scope>NUCLEOTIDE SEQUENCE [LARGE SCALE GENOMIC DNA]</scope>
    <source>
        <strain evidence="2">ATCC 18683 / 1980 / Ss-1</strain>
    </source>
</reference>
<evidence type="ECO:0000313" key="1">
    <source>
        <dbReference type="EMBL" id="APA13652.1"/>
    </source>
</evidence>
<accession>A0A1D9QFT3</accession>
<dbReference type="Proteomes" id="UP000177798">
    <property type="component" value="Chromosome 11"/>
</dbReference>
<proteinExistence type="predicted"/>
<protein>
    <submittedName>
        <fullName evidence="1">Uncharacterized protein</fullName>
    </submittedName>
</protein>
<dbReference type="RefSeq" id="XP_001591065.1">
    <property type="nucleotide sequence ID" value="XM_001591015.1"/>
</dbReference>
<sequence>MFVSASDQTDDAHQLVLTEECTCVLTLNVITKLSSPIALPLFYAFDGMSQKTFIMLKPLNPIQSDTEARSTSDSFNVAPTSSFGLLASCFSA</sequence>
<dbReference type="VEuPathDB" id="FungiDB:sscle_11g084220"/>
<gene>
    <name evidence="1" type="ORF">sscle_11g084220</name>
</gene>
<organism evidence="1 2">
    <name type="scientific">Sclerotinia sclerotiorum (strain ATCC 18683 / 1980 / Ss-1)</name>
    <name type="common">White mold</name>
    <name type="synonym">Whetzelinia sclerotiorum</name>
    <dbReference type="NCBI Taxonomy" id="665079"/>
    <lineage>
        <taxon>Eukaryota</taxon>
        <taxon>Fungi</taxon>
        <taxon>Dikarya</taxon>
        <taxon>Ascomycota</taxon>
        <taxon>Pezizomycotina</taxon>
        <taxon>Leotiomycetes</taxon>
        <taxon>Helotiales</taxon>
        <taxon>Sclerotiniaceae</taxon>
        <taxon>Sclerotinia</taxon>
    </lineage>
</organism>
<name>A0A1D9QFT3_SCLS1</name>
<dbReference type="KEGG" id="ssl:SS1G_07690"/>